<dbReference type="Proteomes" id="UP001190700">
    <property type="component" value="Unassembled WGS sequence"/>
</dbReference>
<keyword evidence="8 10" id="KW-1133">Transmembrane helix</keyword>
<evidence type="ECO:0000256" key="10">
    <source>
        <dbReference type="SAM" id="Phobius"/>
    </source>
</evidence>
<evidence type="ECO:0000256" key="2">
    <source>
        <dbReference type="ARBA" id="ARBA00004141"/>
    </source>
</evidence>
<evidence type="ECO:0000256" key="3">
    <source>
        <dbReference type="ARBA" id="ARBA00004906"/>
    </source>
</evidence>
<comment type="caution">
    <text evidence="11">The sequence shown here is derived from an EMBL/GenBank/DDBJ whole genome shotgun (WGS) entry which is preliminary data.</text>
</comment>
<gene>
    <name evidence="11" type="ORF">CYMTET_7409</name>
</gene>
<evidence type="ECO:0000256" key="4">
    <source>
        <dbReference type="ARBA" id="ARBA00012483"/>
    </source>
</evidence>
<name>A0AAE0GVQ6_9CHLO</name>
<dbReference type="GO" id="GO:0061630">
    <property type="term" value="F:ubiquitin protein ligase activity"/>
    <property type="evidence" value="ECO:0007669"/>
    <property type="project" value="UniProtKB-EC"/>
</dbReference>
<sequence>MKHVRRVTVSTMVYGNLTVLLVYAPAQCALRLAPAMFPLRLELSDPFMEVPFIIMLFNLLVTFNLEQLRPLTFIRGLFWRWLLVVGRALRLDDFLLPVVEGLVHGDPGRTVPVVIRLAWHDEHGQALTTQLCTNIAVGVRQSTVKVTLYPFSPSASPCASRDVGRGIWARAPGMLWSFQCFVHARERRMGGGIGNLALGRTGSMRTHLHS</sequence>
<dbReference type="PANTHER" id="PTHR13145">
    <property type="entry name" value="SSM4 PROTEIN"/>
    <property type="match status" value="1"/>
</dbReference>
<keyword evidence="6 10" id="KW-0812">Transmembrane</keyword>
<dbReference type="EMBL" id="LGRX02002039">
    <property type="protein sequence ID" value="KAK3284966.1"/>
    <property type="molecule type" value="Genomic_DNA"/>
</dbReference>
<proteinExistence type="predicted"/>
<keyword evidence="9 10" id="KW-0472">Membrane</keyword>
<protein>
    <recommendedName>
        <fullName evidence="4">RING-type E3 ubiquitin transferase</fullName>
        <ecNumber evidence="4">2.3.2.27</ecNumber>
    </recommendedName>
</protein>
<keyword evidence="5" id="KW-0808">Transferase</keyword>
<organism evidence="11 12">
    <name type="scientific">Cymbomonas tetramitiformis</name>
    <dbReference type="NCBI Taxonomy" id="36881"/>
    <lineage>
        <taxon>Eukaryota</taxon>
        <taxon>Viridiplantae</taxon>
        <taxon>Chlorophyta</taxon>
        <taxon>Pyramimonadophyceae</taxon>
        <taxon>Pyramimonadales</taxon>
        <taxon>Pyramimonadaceae</taxon>
        <taxon>Cymbomonas</taxon>
    </lineage>
</organism>
<comment type="subcellular location">
    <subcellularLocation>
        <location evidence="2">Membrane</location>
        <topology evidence="2">Multi-pass membrane protein</topology>
    </subcellularLocation>
</comment>
<feature type="transmembrane region" description="Helical" evidence="10">
    <location>
        <begin position="7"/>
        <end position="26"/>
    </location>
</feature>
<accession>A0AAE0GVQ6</accession>
<dbReference type="EC" id="2.3.2.27" evidence="4"/>
<reference evidence="11 12" key="1">
    <citation type="journal article" date="2015" name="Genome Biol. Evol.">
        <title>Comparative Genomics of a Bacterivorous Green Alga Reveals Evolutionary Causalities and Consequences of Phago-Mixotrophic Mode of Nutrition.</title>
        <authorList>
            <person name="Burns J.A."/>
            <person name="Paasch A."/>
            <person name="Narechania A."/>
            <person name="Kim E."/>
        </authorList>
    </citation>
    <scope>NUCLEOTIDE SEQUENCE [LARGE SCALE GENOMIC DNA]</scope>
    <source>
        <strain evidence="11 12">PLY_AMNH</strain>
    </source>
</reference>
<dbReference type="AlphaFoldDB" id="A0AAE0GVQ6"/>
<comment type="catalytic activity">
    <reaction evidence="1">
        <text>S-ubiquitinyl-[E2 ubiquitin-conjugating enzyme]-L-cysteine + [acceptor protein]-L-lysine = [E2 ubiquitin-conjugating enzyme]-L-cysteine + N(6)-ubiquitinyl-[acceptor protein]-L-lysine.</text>
        <dbReference type="EC" id="2.3.2.27"/>
    </reaction>
</comment>
<dbReference type="GO" id="GO:0036503">
    <property type="term" value="P:ERAD pathway"/>
    <property type="evidence" value="ECO:0007669"/>
    <property type="project" value="TreeGrafter"/>
</dbReference>
<dbReference type="PANTHER" id="PTHR13145:SF0">
    <property type="entry name" value="E3 UBIQUITIN-PROTEIN LIGASE MARCHF6"/>
    <property type="match status" value="1"/>
</dbReference>
<evidence type="ECO:0000256" key="5">
    <source>
        <dbReference type="ARBA" id="ARBA00022679"/>
    </source>
</evidence>
<comment type="pathway">
    <text evidence="3">Protein modification; protein ubiquitination.</text>
</comment>
<evidence type="ECO:0000256" key="1">
    <source>
        <dbReference type="ARBA" id="ARBA00000900"/>
    </source>
</evidence>
<keyword evidence="7" id="KW-0833">Ubl conjugation pathway</keyword>
<evidence type="ECO:0000256" key="6">
    <source>
        <dbReference type="ARBA" id="ARBA00022692"/>
    </source>
</evidence>
<evidence type="ECO:0000256" key="9">
    <source>
        <dbReference type="ARBA" id="ARBA00023136"/>
    </source>
</evidence>
<evidence type="ECO:0000256" key="8">
    <source>
        <dbReference type="ARBA" id="ARBA00022989"/>
    </source>
</evidence>
<evidence type="ECO:0000313" key="11">
    <source>
        <dbReference type="EMBL" id="KAK3284966.1"/>
    </source>
</evidence>
<evidence type="ECO:0000256" key="7">
    <source>
        <dbReference type="ARBA" id="ARBA00022786"/>
    </source>
</evidence>
<keyword evidence="12" id="KW-1185">Reference proteome</keyword>
<evidence type="ECO:0000313" key="12">
    <source>
        <dbReference type="Proteomes" id="UP001190700"/>
    </source>
</evidence>
<feature type="transmembrane region" description="Helical" evidence="10">
    <location>
        <begin position="46"/>
        <end position="65"/>
    </location>
</feature>
<dbReference type="GO" id="GO:0005789">
    <property type="term" value="C:endoplasmic reticulum membrane"/>
    <property type="evidence" value="ECO:0007669"/>
    <property type="project" value="TreeGrafter"/>
</dbReference>